<evidence type="ECO:0000256" key="1">
    <source>
        <dbReference type="SAM" id="MobiDB-lite"/>
    </source>
</evidence>
<evidence type="ECO:0000313" key="4">
    <source>
        <dbReference type="Proteomes" id="UP000612055"/>
    </source>
</evidence>
<dbReference type="PANTHER" id="PTHR14465:SF0">
    <property type="entry name" value="IQ DOMAIN-CONTAINING PROTEIN H"/>
    <property type="match status" value="1"/>
</dbReference>
<proteinExistence type="predicted"/>
<feature type="compositionally biased region" description="Gly residues" evidence="1">
    <location>
        <begin position="803"/>
        <end position="820"/>
    </location>
</feature>
<feature type="compositionally biased region" description="Polar residues" evidence="1">
    <location>
        <begin position="718"/>
        <end position="730"/>
    </location>
</feature>
<evidence type="ECO:0000313" key="3">
    <source>
        <dbReference type="EMBL" id="KAG2501161.1"/>
    </source>
</evidence>
<dbReference type="EMBL" id="JAEHOE010000002">
    <property type="protein sequence ID" value="KAG2501161.1"/>
    <property type="molecule type" value="Genomic_DNA"/>
</dbReference>
<organism evidence="3 4">
    <name type="scientific">Edaphochlamys debaryana</name>
    <dbReference type="NCBI Taxonomy" id="47281"/>
    <lineage>
        <taxon>Eukaryota</taxon>
        <taxon>Viridiplantae</taxon>
        <taxon>Chlorophyta</taxon>
        <taxon>core chlorophytes</taxon>
        <taxon>Chlorophyceae</taxon>
        <taxon>CS clade</taxon>
        <taxon>Chlamydomonadales</taxon>
        <taxon>Chlamydomonadales incertae sedis</taxon>
        <taxon>Edaphochlamys</taxon>
    </lineage>
</organism>
<accession>A0A836C5E8</accession>
<comment type="caution">
    <text evidence="3">The sequence shown here is derived from an EMBL/GenBank/DDBJ whole genome shotgun (WGS) entry which is preliminary data.</text>
</comment>
<dbReference type="Proteomes" id="UP000612055">
    <property type="component" value="Unassembled WGS sequence"/>
</dbReference>
<dbReference type="Pfam" id="PF24923">
    <property type="entry name" value="ATP-grasp_IQCH"/>
    <property type="match status" value="2"/>
</dbReference>
<dbReference type="OrthoDB" id="2117703at2759"/>
<dbReference type="InterPro" id="IPR000048">
    <property type="entry name" value="IQ_motif_EF-hand-BS"/>
</dbReference>
<feature type="compositionally biased region" description="Pro residues" evidence="1">
    <location>
        <begin position="786"/>
        <end position="800"/>
    </location>
</feature>
<name>A0A836C5E8_9CHLO</name>
<dbReference type="PANTHER" id="PTHR14465">
    <property type="entry name" value="IQ DOMAIN-CONTAINING PROTEIN H"/>
    <property type="match status" value="1"/>
</dbReference>
<feature type="region of interest" description="Disordered" evidence="1">
    <location>
        <begin position="718"/>
        <end position="827"/>
    </location>
</feature>
<dbReference type="Pfam" id="PF00612">
    <property type="entry name" value="IQ"/>
    <property type="match status" value="1"/>
</dbReference>
<protein>
    <recommendedName>
        <fullName evidence="2">IQCH-like ATP-grasp domain-containing protein</fullName>
    </recommendedName>
</protein>
<feature type="domain" description="IQCH-like ATP-grasp" evidence="2">
    <location>
        <begin position="929"/>
        <end position="1103"/>
    </location>
</feature>
<feature type="domain" description="IQCH-like ATP-grasp" evidence="2">
    <location>
        <begin position="833"/>
        <end position="876"/>
    </location>
</feature>
<dbReference type="InterPro" id="IPR056855">
    <property type="entry name" value="ATP-grasp_IQCH"/>
</dbReference>
<sequence length="1312" mass="139150">MPTMDRGPSSGTGNGVDPHEVTDVLAQAIWELKRVKQQLTKPYATRTDVAASIARLEDDIRRQAMAIAQATGVEPSAVLPPPSTPPAAGLSFAPKLPPMPPGPPGGRVDRFLEGHTGPMANPITDSARQYLEERFNIPLAPKQIPPLGAVVRGKTVSAAPGVILPRHIRDDPHGLPPPQVTDLELDKGLLHLVNRGLLPAKADLTPAMCGPTGPYRAGAASMLPHQKQFVRGPVTSALEDALAARQNVKLDLLTPVVRPAEQAKQPTLHVTNVGGSGVMGMPRPPGAQVYYPSGGEAADGGDHQQPGAEILPPESPEARAFETLMDTFSLHEVLIRKGVVLRETPEFESYARSYEPVWGVVEGLLQHLGALCQQYAVPLAVVNGKSLGDLAVQVASAGYQPAMEDLLVCLSNIQEVAALLKQPGRRFLGPGGAEAAAQKIQAHYRGHLCRRKDSRQGQASLRIQHAWRNSRLRKQLRERMRMARLERDMRFAELRDVLEQNWPLYRRNAHVVIHVPNLLPPPVMAADGVTPIARPEPHLIDALLLREAAQLARLCDLSEPLLDLILVLPSPPDADVISYWNKLLEVGGVADPTSRYRIVVPENYARLPGHMTVTAKLMASPRALKRIAAAVHGRLAYIVPGNVQDEEVELAVHLGVPLLGPSPGVCRALSRKSAARELFRSIAANIAPGCAIRSRHAPSPGMGPPQVVQTSSGAQVLTLTPGTASSTPTPLQLPGMGLGGTAASTPLPGAMHPMAPPGTAPDPLTTPLRPGTDYTLGPDGELVVRDPPPPPSSADSPPPSAGQGAGTGPAGPGTAAGPGPGRVPTGQSRFEADEQRVLMVLAETMVRHPEVPKWLFKIDDEIMGHGHAFFDTAAIKGSGEVLTRVLDEATGTGVCSAADSLRLELGLGPGTAPGGPDGSDPFASPLTEIQRVAMFRLYELLFRQLPRRLHLACRDSYPTYRDYISALARRGGVLEGCPHMAVGSPCANLFIDPNGNVTILSTHEKIFCYPYRAVGTTFPQSSVPHRALYDAALAVGKSAYGAGLIGHVMVDFVTLLEPGANAGAGPGGTAGQLRLWLVDLRPGLTPSLIAFQLFDFLAAGAFNPMTGAYLVELDPLNDPDPDSREDASAAAAAALAAAGMDPANLPTPGTSARASPEPSKARTGPGPGSSGPVQQLRYYFVLDQLQHPAVKAMACSKFFYHCWQNGFHFDVDHRQGVIFNLSDRYLTSGALGCMAVGLTPAATYGVMQRVLGFIAGMDVEAAARADWALTVESTTYQDIQALLKFMAEQSASQEREARAGQAAAAVGRAAGL</sequence>
<keyword evidence="4" id="KW-1185">Reference proteome</keyword>
<dbReference type="PROSITE" id="PS50096">
    <property type="entry name" value="IQ"/>
    <property type="match status" value="2"/>
</dbReference>
<evidence type="ECO:0000259" key="2">
    <source>
        <dbReference type="Pfam" id="PF24923"/>
    </source>
</evidence>
<feature type="region of interest" description="Disordered" evidence="1">
    <location>
        <begin position="1145"/>
        <end position="1170"/>
    </location>
</feature>
<reference evidence="3" key="1">
    <citation type="journal article" date="2020" name="bioRxiv">
        <title>Comparative genomics of Chlamydomonas.</title>
        <authorList>
            <person name="Craig R.J."/>
            <person name="Hasan A.R."/>
            <person name="Ness R.W."/>
            <person name="Keightley P.D."/>
        </authorList>
    </citation>
    <scope>NUCLEOTIDE SEQUENCE</scope>
    <source>
        <strain evidence="3">CCAP 11/70</strain>
    </source>
</reference>
<dbReference type="InterPro" id="IPR038752">
    <property type="entry name" value="IQCH"/>
</dbReference>
<dbReference type="Gene3D" id="1.20.5.190">
    <property type="match status" value="1"/>
</dbReference>
<gene>
    <name evidence="3" type="ORF">HYH03_000976</name>
</gene>